<dbReference type="RefSeq" id="WP_386191332.1">
    <property type="nucleotide sequence ID" value="NZ_JBHSBC010000021.1"/>
</dbReference>
<evidence type="ECO:0000313" key="3">
    <source>
        <dbReference type="Proteomes" id="UP001595698"/>
    </source>
</evidence>
<evidence type="ECO:0008006" key="4">
    <source>
        <dbReference type="Google" id="ProtNLM"/>
    </source>
</evidence>
<keyword evidence="1" id="KW-0732">Signal</keyword>
<gene>
    <name evidence="2" type="ORF">ACFOYY_21745</name>
</gene>
<name>A0ABV8F3I3_9ACTN</name>
<sequence length="116" mass="12278">MNTTTKFAFAVAVGTLALSVFATPSSASSAGAGLPTSSVNKAACAVQHHFYDVGYARRVDLSNECSSTRYVCIDKVWNQDSGPHAVPGRSTKTVSYATWPEPTGRSVYYASSSSRC</sequence>
<keyword evidence="3" id="KW-1185">Reference proteome</keyword>
<feature type="signal peptide" evidence="1">
    <location>
        <begin position="1"/>
        <end position="22"/>
    </location>
</feature>
<evidence type="ECO:0000256" key="1">
    <source>
        <dbReference type="SAM" id="SignalP"/>
    </source>
</evidence>
<dbReference type="EMBL" id="JBHSBC010000021">
    <property type="protein sequence ID" value="MFC3982779.1"/>
    <property type="molecule type" value="Genomic_DNA"/>
</dbReference>
<proteinExistence type="predicted"/>
<comment type="caution">
    <text evidence="2">The sequence shown here is derived from an EMBL/GenBank/DDBJ whole genome shotgun (WGS) entry which is preliminary data.</text>
</comment>
<accession>A0ABV8F3I3</accession>
<evidence type="ECO:0000313" key="2">
    <source>
        <dbReference type="EMBL" id="MFC3982779.1"/>
    </source>
</evidence>
<organism evidence="2 3">
    <name type="scientific">Streptosporangium jomthongense</name>
    <dbReference type="NCBI Taxonomy" id="1193683"/>
    <lineage>
        <taxon>Bacteria</taxon>
        <taxon>Bacillati</taxon>
        <taxon>Actinomycetota</taxon>
        <taxon>Actinomycetes</taxon>
        <taxon>Streptosporangiales</taxon>
        <taxon>Streptosporangiaceae</taxon>
        <taxon>Streptosporangium</taxon>
    </lineage>
</organism>
<dbReference type="Proteomes" id="UP001595698">
    <property type="component" value="Unassembled WGS sequence"/>
</dbReference>
<protein>
    <recommendedName>
        <fullName evidence="4">Secreted protein</fullName>
    </recommendedName>
</protein>
<feature type="chain" id="PRO_5045534479" description="Secreted protein" evidence="1">
    <location>
        <begin position="23"/>
        <end position="116"/>
    </location>
</feature>
<reference evidence="3" key="1">
    <citation type="journal article" date="2019" name="Int. J. Syst. Evol. Microbiol.">
        <title>The Global Catalogue of Microorganisms (GCM) 10K type strain sequencing project: providing services to taxonomists for standard genome sequencing and annotation.</title>
        <authorList>
            <consortium name="The Broad Institute Genomics Platform"/>
            <consortium name="The Broad Institute Genome Sequencing Center for Infectious Disease"/>
            <person name="Wu L."/>
            <person name="Ma J."/>
        </authorList>
    </citation>
    <scope>NUCLEOTIDE SEQUENCE [LARGE SCALE GENOMIC DNA]</scope>
    <source>
        <strain evidence="3">TBRC 7912</strain>
    </source>
</reference>